<evidence type="ECO:0000313" key="2">
    <source>
        <dbReference type="EMBL" id="EAU61892.1"/>
    </source>
</evidence>
<reference evidence="2 3" key="1">
    <citation type="submission" date="2006-04" db="EMBL/GenBank/DDBJ databases">
        <authorList>
            <person name="Nierman W.C."/>
        </authorList>
    </citation>
    <scope>NUCLEOTIDE SEQUENCE [LARGE SCALE GENOMIC DNA]</scope>
    <source>
        <strain evidence="2 3">DW4/3-1</strain>
    </source>
</reference>
<accession>Q08N33</accession>
<dbReference type="Proteomes" id="UP000032702">
    <property type="component" value="Unassembled WGS sequence"/>
</dbReference>
<proteinExistence type="predicted"/>
<protein>
    <recommendedName>
        <fullName evidence="1">Predicted DNA-binding protein ribbon-helix-helix domain-containing protein</fullName>
    </recommendedName>
</protein>
<name>Q08N33_STIAD</name>
<dbReference type="EMBL" id="AAMD01000309">
    <property type="protein sequence ID" value="EAU61892.1"/>
    <property type="molecule type" value="Genomic_DNA"/>
</dbReference>
<evidence type="ECO:0000259" key="1">
    <source>
        <dbReference type="Pfam" id="PF12651"/>
    </source>
</evidence>
<gene>
    <name evidence="2" type="ORF">STIAU_4020</name>
</gene>
<organism evidence="2 3">
    <name type="scientific">Stigmatella aurantiaca (strain DW4/3-1)</name>
    <dbReference type="NCBI Taxonomy" id="378806"/>
    <lineage>
        <taxon>Bacteria</taxon>
        <taxon>Pseudomonadati</taxon>
        <taxon>Myxococcota</taxon>
        <taxon>Myxococcia</taxon>
        <taxon>Myxococcales</taxon>
        <taxon>Cystobacterineae</taxon>
        <taxon>Archangiaceae</taxon>
        <taxon>Stigmatella</taxon>
    </lineage>
</organism>
<evidence type="ECO:0000313" key="3">
    <source>
        <dbReference type="Proteomes" id="UP000032702"/>
    </source>
</evidence>
<feature type="domain" description="Predicted DNA-binding protein ribbon-helix-helix" evidence="1">
    <location>
        <begin position="29"/>
        <end position="72"/>
    </location>
</feature>
<sequence length="85" mass="9516">MAGGARRAEPTPSRVTSFHIVSHIAMARKKISTTIYITPEQYELLKALNQKTKVPVAEYIRQGIDLVLEKYKAQLPGQATFDELS</sequence>
<dbReference type="AlphaFoldDB" id="Q08N33"/>
<dbReference type="PATRIC" id="fig|378806.16.peg.633"/>
<dbReference type="Pfam" id="PF12651">
    <property type="entry name" value="RHH_3"/>
    <property type="match status" value="1"/>
</dbReference>
<comment type="caution">
    <text evidence="2">The sequence shown here is derived from an EMBL/GenBank/DDBJ whole genome shotgun (WGS) entry which is preliminary data.</text>
</comment>
<dbReference type="InterPro" id="IPR038733">
    <property type="entry name" value="Predicted_DNA_bind_prot_RHH"/>
</dbReference>